<dbReference type="PROSITE" id="PS00061">
    <property type="entry name" value="ADH_SHORT"/>
    <property type="match status" value="1"/>
</dbReference>
<evidence type="ECO:0000313" key="3">
    <source>
        <dbReference type="EMBL" id="TCJ14682.1"/>
    </source>
</evidence>
<evidence type="ECO:0000256" key="1">
    <source>
        <dbReference type="ARBA" id="ARBA00006484"/>
    </source>
</evidence>
<comment type="caution">
    <text evidence="3">The sequence shown here is derived from an EMBL/GenBank/DDBJ whole genome shotgun (WGS) entry which is preliminary data.</text>
</comment>
<dbReference type="PANTHER" id="PTHR44196">
    <property type="entry name" value="DEHYDROGENASE/REDUCTASE SDR FAMILY MEMBER 7B"/>
    <property type="match status" value="1"/>
</dbReference>
<protein>
    <submittedName>
        <fullName evidence="3">SDR family oxidoreductase</fullName>
    </submittedName>
</protein>
<dbReference type="PRINTS" id="PR00081">
    <property type="entry name" value="GDHRDH"/>
</dbReference>
<proteinExistence type="inferred from homology"/>
<dbReference type="InterPro" id="IPR020904">
    <property type="entry name" value="Sc_DH/Rdtase_CS"/>
</dbReference>
<dbReference type="GO" id="GO:0016491">
    <property type="term" value="F:oxidoreductase activity"/>
    <property type="evidence" value="ECO:0007669"/>
    <property type="project" value="UniProtKB-KW"/>
</dbReference>
<name>A0A4V2NVT7_9PROT</name>
<dbReference type="Pfam" id="PF00106">
    <property type="entry name" value="adh_short"/>
    <property type="match status" value="1"/>
</dbReference>
<reference evidence="3 4" key="1">
    <citation type="submission" date="2019-03" db="EMBL/GenBank/DDBJ databases">
        <title>Genome sequence of Thiobacillaceae bacterium LSR1, a sulfur-oxidizing bacterium isolated from freshwater sediment.</title>
        <authorList>
            <person name="Li S."/>
        </authorList>
    </citation>
    <scope>NUCLEOTIDE SEQUENCE [LARGE SCALE GENOMIC DNA]</scope>
    <source>
        <strain evidence="3 4">LSR1</strain>
    </source>
</reference>
<dbReference type="GO" id="GO:0016020">
    <property type="term" value="C:membrane"/>
    <property type="evidence" value="ECO:0007669"/>
    <property type="project" value="TreeGrafter"/>
</dbReference>
<keyword evidence="2" id="KW-0560">Oxidoreductase</keyword>
<gene>
    <name evidence="3" type="ORF">EZJ19_09555</name>
</gene>
<dbReference type="InterPro" id="IPR002347">
    <property type="entry name" value="SDR_fam"/>
</dbReference>
<keyword evidence="4" id="KW-1185">Reference proteome</keyword>
<evidence type="ECO:0000313" key="4">
    <source>
        <dbReference type="Proteomes" id="UP000295443"/>
    </source>
</evidence>
<comment type="similarity">
    <text evidence="1">Belongs to the short-chain dehydrogenases/reductases (SDR) family.</text>
</comment>
<dbReference type="PANTHER" id="PTHR44196:SF3">
    <property type="entry name" value="SHORT CHAIN DEHYDROGENASE FAMILY PROTEIN"/>
    <property type="match status" value="1"/>
</dbReference>
<dbReference type="OrthoDB" id="335726at2"/>
<dbReference type="InterPro" id="IPR036291">
    <property type="entry name" value="NAD(P)-bd_dom_sf"/>
</dbReference>
<evidence type="ECO:0000256" key="2">
    <source>
        <dbReference type="ARBA" id="ARBA00023002"/>
    </source>
</evidence>
<organism evidence="3 4">
    <name type="scientific">Parasulfuritortus cantonensis</name>
    <dbReference type="NCBI Taxonomy" id="2528202"/>
    <lineage>
        <taxon>Bacteria</taxon>
        <taxon>Pseudomonadati</taxon>
        <taxon>Pseudomonadota</taxon>
        <taxon>Betaproteobacteria</taxon>
        <taxon>Nitrosomonadales</taxon>
        <taxon>Thiobacillaceae</taxon>
        <taxon>Parasulfuritortus</taxon>
    </lineage>
</organism>
<dbReference type="AlphaFoldDB" id="A0A4V2NVT7"/>
<sequence>MNRVLIIGATSAIAEATARLWATEGAQLYLLARDQERLAAIADDLAVRGATAVQTAPFDATAFGTHEAAIAHAHAQLGAIDIVLVAHGTLGDQRACESSFELAHRELNNNAVSVISVLTHLANRLAAQKHGTIAVISSVAGDRGRQSNYIYGAAKGAVSIFLQGLRQRLSKANVHVLTIKPGFVDTPMTRHFKKGLLWVGPDVIAKHIHASIIKGRSEIYAPPFWRLIMFIITNIPTKIFNKLSL</sequence>
<dbReference type="NCBIfam" id="NF005489">
    <property type="entry name" value="PRK07102.1"/>
    <property type="match status" value="1"/>
</dbReference>
<dbReference type="Gene3D" id="3.40.50.720">
    <property type="entry name" value="NAD(P)-binding Rossmann-like Domain"/>
    <property type="match status" value="1"/>
</dbReference>
<dbReference type="Proteomes" id="UP000295443">
    <property type="component" value="Unassembled WGS sequence"/>
</dbReference>
<dbReference type="SUPFAM" id="SSF51735">
    <property type="entry name" value="NAD(P)-binding Rossmann-fold domains"/>
    <property type="match status" value="1"/>
</dbReference>
<dbReference type="EMBL" id="SJZB01000034">
    <property type="protein sequence ID" value="TCJ14682.1"/>
    <property type="molecule type" value="Genomic_DNA"/>
</dbReference>
<accession>A0A4V2NVT7</accession>